<accession>A0ACB8AHK6</accession>
<sequence length="66" mass="6759">MVSYMQTVLFIALVALSAVVKASPVGHEGAYAGVAASMGLQELTEAEVLTGADKTSPGVFEFNPGE</sequence>
<reference evidence="1" key="1">
    <citation type="journal article" date="2021" name="New Phytol.">
        <title>Evolutionary innovations through gain and loss of genes in the ectomycorrhizal Boletales.</title>
        <authorList>
            <person name="Wu G."/>
            <person name="Miyauchi S."/>
            <person name="Morin E."/>
            <person name="Kuo A."/>
            <person name="Drula E."/>
            <person name="Varga T."/>
            <person name="Kohler A."/>
            <person name="Feng B."/>
            <person name="Cao Y."/>
            <person name="Lipzen A."/>
            <person name="Daum C."/>
            <person name="Hundley H."/>
            <person name="Pangilinan J."/>
            <person name="Johnson J."/>
            <person name="Barry K."/>
            <person name="LaButti K."/>
            <person name="Ng V."/>
            <person name="Ahrendt S."/>
            <person name="Min B."/>
            <person name="Choi I.G."/>
            <person name="Park H."/>
            <person name="Plett J.M."/>
            <person name="Magnuson J."/>
            <person name="Spatafora J.W."/>
            <person name="Nagy L.G."/>
            <person name="Henrissat B."/>
            <person name="Grigoriev I.V."/>
            <person name="Yang Z.L."/>
            <person name="Xu J."/>
            <person name="Martin F.M."/>
        </authorList>
    </citation>
    <scope>NUCLEOTIDE SEQUENCE</scope>
    <source>
        <strain evidence="1">ATCC 28755</strain>
    </source>
</reference>
<protein>
    <submittedName>
        <fullName evidence="1">Uncharacterized protein</fullName>
    </submittedName>
</protein>
<dbReference type="Proteomes" id="UP000790377">
    <property type="component" value="Unassembled WGS sequence"/>
</dbReference>
<name>A0ACB8AHK6_9AGAM</name>
<evidence type="ECO:0000313" key="2">
    <source>
        <dbReference type="Proteomes" id="UP000790377"/>
    </source>
</evidence>
<organism evidence="1 2">
    <name type="scientific">Hygrophoropsis aurantiaca</name>
    <dbReference type="NCBI Taxonomy" id="72124"/>
    <lineage>
        <taxon>Eukaryota</taxon>
        <taxon>Fungi</taxon>
        <taxon>Dikarya</taxon>
        <taxon>Basidiomycota</taxon>
        <taxon>Agaricomycotina</taxon>
        <taxon>Agaricomycetes</taxon>
        <taxon>Agaricomycetidae</taxon>
        <taxon>Boletales</taxon>
        <taxon>Coniophorineae</taxon>
        <taxon>Hygrophoropsidaceae</taxon>
        <taxon>Hygrophoropsis</taxon>
    </lineage>
</organism>
<comment type="caution">
    <text evidence="1">The sequence shown here is derived from an EMBL/GenBank/DDBJ whole genome shotgun (WGS) entry which is preliminary data.</text>
</comment>
<gene>
    <name evidence="1" type="ORF">BJ138DRAFT_1112039</name>
</gene>
<dbReference type="EMBL" id="MU267644">
    <property type="protein sequence ID" value="KAH7912742.1"/>
    <property type="molecule type" value="Genomic_DNA"/>
</dbReference>
<keyword evidence="2" id="KW-1185">Reference proteome</keyword>
<evidence type="ECO:0000313" key="1">
    <source>
        <dbReference type="EMBL" id="KAH7912742.1"/>
    </source>
</evidence>
<proteinExistence type="predicted"/>